<dbReference type="SUPFAM" id="SSF53067">
    <property type="entry name" value="Actin-like ATPase domain"/>
    <property type="match status" value="2"/>
</dbReference>
<evidence type="ECO:0000313" key="3">
    <source>
        <dbReference type="Proteomes" id="UP000184501"/>
    </source>
</evidence>
<dbReference type="PANTHER" id="PTHR43190:SF3">
    <property type="entry name" value="N-ACETYL-D-GLUCOSAMINE KINASE"/>
    <property type="match status" value="1"/>
</dbReference>
<evidence type="ECO:0000313" key="2">
    <source>
        <dbReference type="EMBL" id="SHE76742.1"/>
    </source>
</evidence>
<keyword evidence="3" id="KW-1185">Reference proteome</keyword>
<evidence type="ECO:0000259" key="1">
    <source>
        <dbReference type="Pfam" id="PF01869"/>
    </source>
</evidence>
<feature type="domain" description="ATPase BadF/BadG/BcrA/BcrD type" evidence="1">
    <location>
        <begin position="7"/>
        <end position="299"/>
    </location>
</feature>
<dbReference type="CDD" id="cd24007">
    <property type="entry name" value="ASKHA_NBD_eukNAGK-like"/>
    <property type="match status" value="1"/>
</dbReference>
<dbReference type="STRING" id="2017.SAMN05444320_1011021"/>
<dbReference type="InterPro" id="IPR043129">
    <property type="entry name" value="ATPase_NBD"/>
</dbReference>
<dbReference type="OrthoDB" id="8701357at2"/>
<name>A0A1M4W701_STRHI</name>
<organism evidence="2 3">
    <name type="scientific">Streptoalloteichus hindustanus</name>
    <dbReference type="NCBI Taxonomy" id="2017"/>
    <lineage>
        <taxon>Bacteria</taxon>
        <taxon>Bacillati</taxon>
        <taxon>Actinomycetota</taxon>
        <taxon>Actinomycetes</taxon>
        <taxon>Pseudonocardiales</taxon>
        <taxon>Pseudonocardiaceae</taxon>
        <taxon>Streptoalloteichus</taxon>
    </lineage>
</organism>
<dbReference type="PANTHER" id="PTHR43190">
    <property type="entry name" value="N-ACETYL-D-GLUCOSAMINE KINASE"/>
    <property type="match status" value="1"/>
</dbReference>
<dbReference type="InterPro" id="IPR052519">
    <property type="entry name" value="Euk-type_GlcNAc_Kinase"/>
</dbReference>
<sequence>MGGAVVLGLDVGGTTTRAVVGDLAGRRLGTARCPGGNPNAHPPEEAAARIGAAVRDALADVAPGDVRAAVLAMAGASKLSDPAIAALFEREWRSAGLRRAPRVVPDVEAGFAAGAAEPDGTALVAGTGSVACRVRDHRVERVVGGHGWLLGDEGSAFWIGREAVRATLRVVDGHLPETALATAVLAEAVGSVPGNPRDLLITAANRARPVELARFAPLVTAAATGGDPTAREIVASAARHLADLVSATRAPDDTGPVVLIGGLTEPGNPVGDALRVQLAADRLDVRTATDGAAGAAWLAALDLVEDPVEARALHHALVGP</sequence>
<protein>
    <submittedName>
        <fullName evidence="2">BadF-type ATPase</fullName>
    </submittedName>
</protein>
<gene>
    <name evidence="2" type="ORF">SAMN05444320_1011021</name>
</gene>
<reference evidence="2 3" key="1">
    <citation type="submission" date="2016-11" db="EMBL/GenBank/DDBJ databases">
        <authorList>
            <person name="Jaros S."/>
            <person name="Januszkiewicz K."/>
            <person name="Wedrychowicz H."/>
        </authorList>
    </citation>
    <scope>NUCLEOTIDE SEQUENCE [LARGE SCALE GENOMIC DNA]</scope>
    <source>
        <strain evidence="2 3">DSM 44523</strain>
    </source>
</reference>
<accession>A0A1M4W701</accession>
<dbReference type="InterPro" id="IPR002731">
    <property type="entry name" value="ATPase_BadF"/>
</dbReference>
<dbReference type="EMBL" id="FQVN01000001">
    <property type="protein sequence ID" value="SHE76742.1"/>
    <property type="molecule type" value="Genomic_DNA"/>
</dbReference>
<dbReference type="Proteomes" id="UP000184501">
    <property type="component" value="Unassembled WGS sequence"/>
</dbReference>
<dbReference type="AlphaFoldDB" id="A0A1M4W701"/>
<dbReference type="RefSeq" id="WP_073480046.1">
    <property type="nucleotide sequence ID" value="NZ_FQVN01000001.1"/>
</dbReference>
<proteinExistence type="predicted"/>
<dbReference type="Gene3D" id="3.30.420.40">
    <property type="match status" value="2"/>
</dbReference>
<dbReference type="Pfam" id="PF01869">
    <property type="entry name" value="BcrAD_BadFG"/>
    <property type="match status" value="1"/>
</dbReference>